<evidence type="ECO:0000313" key="3">
    <source>
        <dbReference type="Proteomes" id="UP000812270"/>
    </source>
</evidence>
<accession>A0A9E2SEV6</accession>
<dbReference type="AlphaFoldDB" id="A0A9E2SEV6"/>
<dbReference type="Proteomes" id="UP000812270">
    <property type="component" value="Unassembled WGS sequence"/>
</dbReference>
<evidence type="ECO:0000256" key="1">
    <source>
        <dbReference type="SAM" id="Phobius"/>
    </source>
</evidence>
<keyword evidence="1" id="KW-1133">Transmembrane helix</keyword>
<organism evidence="2 3">
    <name type="scientific">Pinibacter aurantiacus</name>
    <dbReference type="NCBI Taxonomy" id="2851599"/>
    <lineage>
        <taxon>Bacteria</taxon>
        <taxon>Pseudomonadati</taxon>
        <taxon>Bacteroidota</taxon>
        <taxon>Chitinophagia</taxon>
        <taxon>Chitinophagales</taxon>
        <taxon>Chitinophagaceae</taxon>
        <taxon>Pinibacter</taxon>
    </lineage>
</organism>
<feature type="transmembrane region" description="Helical" evidence="1">
    <location>
        <begin position="37"/>
        <end position="59"/>
    </location>
</feature>
<proteinExistence type="predicted"/>
<dbReference type="RefSeq" id="WP_217794977.1">
    <property type="nucleotide sequence ID" value="NZ_JAHSPG010000018.1"/>
</dbReference>
<keyword evidence="1" id="KW-0472">Membrane</keyword>
<sequence length="184" mass="21107">MTQLRPFIFIAIIANILTIILYDYAASQPGGTGASLAFVVLWMPAVWITTIILTIILALKRRRILFTTGKTKSTILTLLFCTPIPLYFGYLFTHPTPESLRSSSSYRPADGKIFKSESWYYTSNDQQKYVEMYFIADSLDEKKNGENAFKKDSTWTYFTKKGDTLRVEKYNAGQLISSKKYEQK</sequence>
<name>A0A9E2SEV6_9BACT</name>
<keyword evidence="1" id="KW-0812">Transmembrane</keyword>
<protein>
    <submittedName>
        <fullName evidence="2">Uncharacterized protein</fullName>
    </submittedName>
</protein>
<dbReference type="EMBL" id="JAHSPG010000018">
    <property type="protein sequence ID" value="MBV4360519.1"/>
    <property type="molecule type" value="Genomic_DNA"/>
</dbReference>
<comment type="caution">
    <text evidence="2">The sequence shown here is derived from an EMBL/GenBank/DDBJ whole genome shotgun (WGS) entry which is preliminary data.</text>
</comment>
<feature type="transmembrane region" description="Helical" evidence="1">
    <location>
        <begin position="7"/>
        <end position="25"/>
    </location>
</feature>
<keyword evidence="3" id="KW-1185">Reference proteome</keyword>
<gene>
    <name evidence="2" type="ORF">KTO63_25370</name>
</gene>
<reference evidence="2" key="1">
    <citation type="submission" date="2021-06" db="EMBL/GenBank/DDBJ databases">
        <authorList>
            <person name="Huq M.A."/>
        </authorList>
    </citation>
    <scope>NUCLEOTIDE SEQUENCE</scope>
    <source>
        <strain evidence="2">MAH-26</strain>
    </source>
</reference>
<evidence type="ECO:0000313" key="2">
    <source>
        <dbReference type="EMBL" id="MBV4360519.1"/>
    </source>
</evidence>
<feature type="transmembrane region" description="Helical" evidence="1">
    <location>
        <begin position="71"/>
        <end position="92"/>
    </location>
</feature>